<protein>
    <submittedName>
        <fullName evidence="1">Uncharacterized protein</fullName>
    </submittedName>
</protein>
<evidence type="ECO:0000313" key="2">
    <source>
        <dbReference type="Proteomes" id="UP000184476"/>
    </source>
</evidence>
<reference evidence="1 2" key="1">
    <citation type="submission" date="2016-11" db="EMBL/GenBank/DDBJ databases">
        <authorList>
            <person name="Jaros S."/>
            <person name="Januszkiewicz K."/>
            <person name="Wedrychowicz H."/>
        </authorList>
    </citation>
    <scope>NUCLEOTIDE SEQUENCE [LARGE SCALE GENOMIC DNA]</scope>
    <source>
        <strain evidence="1 2">DSM 44666</strain>
    </source>
</reference>
<proteinExistence type="predicted"/>
<name>A0A1M4ZRB8_9BACL</name>
<dbReference type="Proteomes" id="UP000184476">
    <property type="component" value="Unassembled WGS sequence"/>
</dbReference>
<keyword evidence="2" id="KW-1185">Reference proteome</keyword>
<dbReference type="AlphaFoldDB" id="A0A1M4ZRB8"/>
<sequence>MITKSKKITMKGGDHVKVYDYYSFLIDEVTEFEIIVINAEPHVKLPDGRTYLVKDLLVKQSRPTITLDD</sequence>
<accession>A0A1M4ZRB8</accession>
<organism evidence="1 2">
    <name type="scientific">Seinonella peptonophila</name>
    <dbReference type="NCBI Taxonomy" id="112248"/>
    <lineage>
        <taxon>Bacteria</taxon>
        <taxon>Bacillati</taxon>
        <taxon>Bacillota</taxon>
        <taxon>Bacilli</taxon>
        <taxon>Bacillales</taxon>
        <taxon>Thermoactinomycetaceae</taxon>
        <taxon>Seinonella</taxon>
    </lineage>
</organism>
<evidence type="ECO:0000313" key="1">
    <source>
        <dbReference type="EMBL" id="SHF20475.1"/>
    </source>
</evidence>
<dbReference type="EMBL" id="FQVL01000010">
    <property type="protein sequence ID" value="SHF20475.1"/>
    <property type="molecule type" value="Genomic_DNA"/>
</dbReference>
<dbReference type="STRING" id="112248.SAMN05444392_11067"/>
<gene>
    <name evidence="1" type="ORF">SAMN05444392_11067</name>
</gene>